<evidence type="ECO:0000313" key="2">
    <source>
        <dbReference type="EMBL" id="VFJ99651.1"/>
    </source>
</evidence>
<dbReference type="EMBL" id="CAADFI010000219">
    <property type="protein sequence ID" value="VFK01137.1"/>
    <property type="molecule type" value="Genomic_DNA"/>
</dbReference>
<accession>A0A450VHB3</accession>
<dbReference type="AlphaFoldDB" id="A0A450VHB3"/>
<dbReference type="PANTHER" id="PTHR45527">
    <property type="entry name" value="NONRIBOSOMAL PEPTIDE SYNTHETASE"/>
    <property type="match status" value="1"/>
</dbReference>
<evidence type="ECO:0000313" key="3">
    <source>
        <dbReference type="EMBL" id="VFK01137.1"/>
    </source>
</evidence>
<organism evidence="4">
    <name type="scientific">Candidatus Kentrum eta</name>
    <dbReference type="NCBI Taxonomy" id="2126337"/>
    <lineage>
        <taxon>Bacteria</taxon>
        <taxon>Pseudomonadati</taxon>
        <taxon>Pseudomonadota</taxon>
        <taxon>Gammaproteobacteria</taxon>
        <taxon>Candidatus Kentrum</taxon>
    </lineage>
</organism>
<reference evidence="4" key="1">
    <citation type="submission" date="2019-02" db="EMBL/GenBank/DDBJ databases">
        <authorList>
            <person name="Gruber-Vodicka R. H."/>
            <person name="Seah K. B. B."/>
        </authorList>
    </citation>
    <scope>NUCLEOTIDE SEQUENCE</scope>
    <source>
        <strain evidence="4">BECK_SA2B12</strain>
        <strain evidence="2">BECK_SA2B15</strain>
        <strain evidence="3">BECK_SA2B20</strain>
    </source>
</reference>
<dbReference type="EMBL" id="CAADFJ010000163">
    <property type="protein sequence ID" value="VFK04145.1"/>
    <property type="molecule type" value="Genomic_DNA"/>
</dbReference>
<name>A0A450VHB3_9GAMM</name>
<proteinExistence type="predicted"/>
<evidence type="ECO:0000259" key="1">
    <source>
        <dbReference type="Pfam" id="PF00501"/>
    </source>
</evidence>
<dbReference type="Pfam" id="PF00501">
    <property type="entry name" value="AMP-binding"/>
    <property type="match status" value="1"/>
</dbReference>
<dbReference type="PANTHER" id="PTHR45527:SF1">
    <property type="entry name" value="FATTY ACID SYNTHASE"/>
    <property type="match status" value="1"/>
</dbReference>
<sequence length="339" mass="37147">MSPSPLTEAERHLPLIEWNNTLQDYPREQCVHRLFEQQVARTPAAIALVFGQQQLTYGELNERANRLAHFLLGKGAGPDRLVGLCLERSPELVVGLLGILKTGAAYVPLDPAYPRERLAHMLEDADTRVLVTDSAWAAAHLSSIPDGGPLRRDKEVLTVVCPDTDRDEIARRNPSNPARDVTSEQLAYTLYTSGSTGKPKGVEIPHRALVNFLTSMARRPGLTERDTLLAVTTISFDIAGLELFLPLVVGATLVLASREADAGHPGYLVSPALCRMDGTSRSENPLWRRGVATGAGRATDRDGRPPLESVWTHRDDHLVECLRSGQRRSGTNPNHGIRS</sequence>
<dbReference type="SUPFAM" id="SSF56801">
    <property type="entry name" value="Acetyl-CoA synthetase-like"/>
    <property type="match status" value="1"/>
</dbReference>
<dbReference type="Gene3D" id="3.40.50.980">
    <property type="match status" value="2"/>
</dbReference>
<dbReference type="FunFam" id="3.40.50.980:FF:000001">
    <property type="entry name" value="Non-ribosomal peptide synthetase"/>
    <property type="match status" value="1"/>
</dbReference>
<dbReference type="EMBL" id="CAADFG010000168">
    <property type="protein sequence ID" value="VFJ99651.1"/>
    <property type="molecule type" value="Genomic_DNA"/>
</dbReference>
<protein>
    <submittedName>
        <fullName evidence="4">AMP-binding enzyme</fullName>
    </submittedName>
</protein>
<dbReference type="GO" id="GO:0043041">
    <property type="term" value="P:amino acid activation for nonribosomal peptide biosynthetic process"/>
    <property type="evidence" value="ECO:0007669"/>
    <property type="project" value="TreeGrafter"/>
</dbReference>
<dbReference type="InterPro" id="IPR000873">
    <property type="entry name" value="AMP-dep_synth/lig_dom"/>
</dbReference>
<gene>
    <name evidence="2" type="ORF">BECKH772A_GA0070896_101686</name>
    <name evidence="3" type="ORF">BECKH772B_GA0070898_102196</name>
    <name evidence="4" type="ORF">BECKH772C_GA0070978_101636</name>
</gene>
<dbReference type="GO" id="GO:0031177">
    <property type="term" value="F:phosphopantetheine binding"/>
    <property type="evidence" value="ECO:0007669"/>
    <property type="project" value="TreeGrafter"/>
</dbReference>
<evidence type="ECO:0000313" key="4">
    <source>
        <dbReference type="EMBL" id="VFK04145.1"/>
    </source>
</evidence>
<dbReference type="GO" id="GO:0005737">
    <property type="term" value="C:cytoplasm"/>
    <property type="evidence" value="ECO:0007669"/>
    <property type="project" value="TreeGrafter"/>
</dbReference>
<feature type="domain" description="AMP-dependent synthetase/ligase" evidence="1">
    <location>
        <begin position="35"/>
        <end position="261"/>
    </location>
</feature>
<dbReference type="GO" id="GO:0044550">
    <property type="term" value="P:secondary metabolite biosynthetic process"/>
    <property type="evidence" value="ECO:0007669"/>
    <property type="project" value="TreeGrafter"/>
</dbReference>